<evidence type="ECO:0000313" key="2">
    <source>
        <dbReference type="EMBL" id="RMO35720.1"/>
    </source>
</evidence>
<accession>A0A3M5W821</accession>
<evidence type="ECO:0000256" key="1">
    <source>
        <dbReference type="SAM" id="MobiDB-lite"/>
    </source>
</evidence>
<sequence>MSDTPWLEREFLVFIKISHVMRIYLQKHLIRCSPDPRPAARGEAPMPRKTQGDNAAVPAKASKSSTDYMREMRLRLKEAGLVKREFWIRPENVDALRGIEKALRQPFLGDRIKLEDFMTENTHWTISSLQKALCELELVTNGKIELDVTEGDASGIRLTMAEYGDLPIYIAVEGEQILADATLIEVNKIKNVQAFNDVVLRSRDLFPLSSVGIEKLGDGQEVYCLFGALSAASSLTVVVQEILTLADNVIRAADAFEDHFIY</sequence>
<gene>
    <name evidence="3" type="ORF">ALQ41_04592</name>
    <name evidence="2" type="ORF">ALQ42_04972</name>
</gene>
<reference evidence="4 5" key="1">
    <citation type="submission" date="2018-08" db="EMBL/GenBank/DDBJ databases">
        <title>Recombination of ecologically and evolutionarily significant loci maintains genetic cohesion in the Pseudomonas syringae species complex.</title>
        <authorList>
            <person name="Dillon M."/>
            <person name="Thakur S."/>
            <person name="Almeida R.N.D."/>
            <person name="Weir B.S."/>
            <person name="Guttman D.S."/>
        </authorList>
    </citation>
    <scope>NUCLEOTIDE SEQUENCE [LARGE SCALE GENOMIC DNA]</scope>
    <source>
        <strain evidence="2 4">ICMP 6372</strain>
        <strain evidence="3 5">ICMP 867</strain>
    </source>
</reference>
<dbReference type="AlphaFoldDB" id="A0A3M5W821"/>
<dbReference type="Proteomes" id="UP000273536">
    <property type="component" value="Unassembled WGS sequence"/>
</dbReference>
<proteinExistence type="predicted"/>
<dbReference type="Proteomes" id="UP000280599">
    <property type="component" value="Unassembled WGS sequence"/>
</dbReference>
<name>A0A3M5W821_PSESG</name>
<comment type="caution">
    <text evidence="3">The sequence shown here is derived from an EMBL/GenBank/DDBJ whole genome shotgun (WGS) entry which is preliminary data.</text>
</comment>
<dbReference type="InterPro" id="IPR019231">
    <property type="entry name" value="DUF2170"/>
</dbReference>
<dbReference type="EMBL" id="RBPS01000208">
    <property type="protein sequence ID" value="RMO35720.1"/>
    <property type="molecule type" value="Genomic_DNA"/>
</dbReference>
<protein>
    <recommendedName>
        <fullName evidence="6">Cytoplasmic protein</fullName>
    </recommendedName>
</protein>
<dbReference type="Pfam" id="PF09938">
    <property type="entry name" value="DUF2170"/>
    <property type="match status" value="1"/>
</dbReference>
<evidence type="ECO:0008006" key="6">
    <source>
        <dbReference type="Google" id="ProtNLM"/>
    </source>
</evidence>
<evidence type="ECO:0000313" key="4">
    <source>
        <dbReference type="Proteomes" id="UP000273536"/>
    </source>
</evidence>
<organism evidence="3 5">
    <name type="scientific">Pseudomonas savastanoi pv. glycinea</name>
    <name type="common">Pseudomonas syringae pv. glycinea</name>
    <dbReference type="NCBI Taxonomy" id="318"/>
    <lineage>
        <taxon>Bacteria</taxon>
        <taxon>Pseudomonadati</taxon>
        <taxon>Pseudomonadota</taxon>
        <taxon>Gammaproteobacteria</taxon>
        <taxon>Pseudomonadales</taxon>
        <taxon>Pseudomonadaceae</taxon>
        <taxon>Pseudomonas</taxon>
    </lineage>
</organism>
<evidence type="ECO:0000313" key="5">
    <source>
        <dbReference type="Proteomes" id="UP000280599"/>
    </source>
</evidence>
<feature type="region of interest" description="Disordered" evidence="1">
    <location>
        <begin position="35"/>
        <end position="62"/>
    </location>
</feature>
<dbReference type="EMBL" id="RBPT01000467">
    <property type="protein sequence ID" value="RMO37513.1"/>
    <property type="molecule type" value="Genomic_DNA"/>
</dbReference>
<evidence type="ECO:0000313" key="3">
    <source>
        <dbReference type="EMBL" id="RMO37513.1"/>
    </source>
</evidence>